<name>A0A7J6UMA9_PEROL</name>
<feature type="non-terminal residue" evidence="1">
    <location>
        <position position="272"/>
    </location>
</feature>
<reference evidence="1 2" key="1">
    <citation type="submission" date="2020-04" db="EMBL/GenBank/DDBJ databases">
        <title>Perkinsus olseni comparative genomics.</title>
        <authorList>
            <person name="Bogema D.R."/>
        </authorList>
    </citation>
    <scope>NUCLEOTIDE SEQUENCE [LARGE SCALE GENOMIC DNA]</scope>
    <source>
        <strain evidence="1 2">ATCC PRA-207</strain>
    </source>
</reference>
<keyword evidence="2" id="KW-1185">Reference proteome</keyword>
<dbReference type="CDD" id="cd09917">
    <property type="entry name" value="F-box_SF"/>
    <property type="match status" value="1"/>
</dbReference>
<proteinExistence type="predicted"/>
<accession>A0A7J6UMA9</accession>
<comment type="caution">
    <text evidence="1">The sequence shown here is derived from an EMBL/GenBank/DDBJ whole genome shotgun (WGS) entry which is preliminary data.</text>
</comment>
<protein>
    <recommendedName>
        <fullName evidence="3">F-box domain-containing protein</fullName>
    </recommendedName>
</protein>
<evidence type="ECO:0000313" key="1">
    <source>
        <dbReference type="EMBL" id="KAF4758450.1"/>
    </source>
</evidence>
<evidence type="ECO:0008006" key="3">
    <source>
        <dbReference type="Google" id="ProtNLM"/>
    </source>
</evidence>
<dbReference type="InterPro" id="IPR036047">
    <property type="entry name" value="F-box-like_dom_sf"/>
</dbReference>
<dbReference type="SUPFAM" id="SSF81383">
    <property type="entry name" value="F-box domain"/>
    <property type="match status" value="1"/>
</dbReference>
<dbReference type="AlphaFoldDB" id="A0A7J6UMA9"/>
<organism evidence="1 2">
    <name type="scientific">Perkinsus olseni</name>
    <name type="common">Perkinsus atlanticus</name>
    <dbReference type="NCBI Taxonomy" id="32597"/>
    <lineage>
        <taxon>Eukaryota</taxon>
        <taxon>Sar</taxon>
        <taxon>Alveolata</taxon>
        <taxon>Perkinsozoa</taxon>
        <taxon>Perkinsea</taxon>
        <taxon>Perkinsida</taxon>
        <taxon>Perkinsidae</taxon>
        <taxon>Perkinsus</taxon>
    </lineage>
</organism>
<evidence type="ECO:0000313" key="2">
    <source>
        <dbReference type="Proteomes" id="UP000553632"/>
    </source>
</evidence>
<sequence length="272" mass="30665">MLSDRLGPLTSEIWRLVVGYLSAPEACNLAMTSKALWRLIDTQCVFSWRVTCYRRYKRETCLEYLRSCGCEVAAPAEYRIWRGLASCWRGRESLEKILATPPLTLTLPRSTDFITYGHGAVWSGDKSTITRWPMGRSLAADQPRCTRFLRVPRAVVAPGDDALLAAANGRLVVMGPGGEVKMENELAFNDRRVEGWNYDLLLDKASSMVYALHGKAVASYHFNRSRKVDFLYKYELPLTDPDCLIVKIDAGHCVIFHDMQQRVLVHDAKSGG</sequence>
<gene>
    <name evidence="1" type="ORF">FOZ63_030285</name>
</gene>
<dbReference type="EMBL" id="JABANO010001425">
    <property type="protein sequence ID" value="KAF4758450.1"/>
    <property type="molecule type" value="Genomic_DNA"/>
</dbReference>
<dbReference type="Proteomes" id="UP000553632">
    <property type="component" value="Unassembled WGS sequence"/>
</dbReference>